<name>A0A508A4N0_9GAMM</name>
<dbReference type="Pfam" id="PF13590">
    <property type="entry name" value="DUF4136"/>
    <property type="match status" value="1"/>
</dbReference>
<dbReference type="Gene3D" id="3.30.160.670">
    <property type="match status" value="1"/>
</dbReference>
<evidence type="ECO:0000313" key="3">
    <source>
        <dbReference type="EMBL" id="TQD44900.1"/>
    </source>
</evidence>
<protein>
    <submittedName>
        <fullName evidence="3">DUF4136 domain-containing protein</fullName>
    </submittedName>
</protein>
<dbReference type="Proteomes" id="UP000318212">
    <property type="component" value="Unassembled WGS sequence"/>
</dbReference>
<dbReference type="EMBL" id="VICE01000087">
    <property type="protein sequence ID" value="TQD44900.1"/>
    <property type="molecule type" value="Genomic_DNA"/>
</dbReference>
<comment type="caution">
    <text evidence="3">The sequence shown here is derived from an EMBL/GenBank/DDBJ whole genome shotgun (WGS) entry which is preliminary data.</text>
</comment>
<feature type="region of interest" description="Disordered" evidence="1">
    <location>
        <begin position="1"/>
        <end position="31"/>
    </location>
</feature>
<evidence type="ECO:0000259" key="2">
    <source>
        <dbReference type="Pfam" id="PF13590"/>
    </source>
</evidence>
<keyword evidence="4" id="KW-1185">Reference proteome</keyword>
<proteinExistence type="predicted"/>
<evidence type="ECO:0000256" key="1">
    <source>
        <dbReference type="SAM" id="MobiDB-lite"/>
    </source>
</evidence>
<organism evidence="3 4">
    <name type="scientific">Marilutibacter aestuarii</name>
    <dbReference type="NCBI Taxonomy" id="1706195"/>
    <lineage>
        <taxon>Bacteria</taxon>
        <taxon>Pseudomonadati</taxon>
        <taxon>Pseudomonadota</taxon>
        <taxon>Gammaproteobacteria</taxon>
        <taxon>Lysobacterales</taxon>
        <taxon>Lysobacteraceae</taxon>
        <taxon>Marilutibacter</taxon>
    </lineage>
</organism>
<gene>
    <name evidence="3" type="ORF">FKV25_09330</name>
</gene>
<sequence length="243" mass="25873">MRPRRDVLARKDPTRPNRALQRGVPMNASATPRPHAAHRLLRAALLVGVLAALAACSSSPEVAGPRAHVTVKQPASSLPGPAYAWVDLPGQRRAESDPRVTDAAFRNSLRQALDTVMVEKGYRLADDPAAADIILAYRVGVQDVENAALVSRGGQNAATPLAAIECTGGSCSQIVTRDADGVPLMKLKTRETVEGGLLVEVLEPRSVRVLWSAYNRGTVKQGAVTEARLVDVARTTLAQLPGR</sequence>
<feature type="compositionally biased region" description="Basic and acidic residues" evidence="1">
    <location>
        <begin position="1"/>
        <end position="15"/>
    </location>
</feature>
<dbReference type="InterPro" id="IPR025411">
    <property type="entry name" value="DUF4136"/>
</dbReference>
<reference evidence="3 4" key="1">
    <citation type="submission" date="2019-06" db="EMBL/GenBank/DDBJ databases">
        <title>Lysobacter alkalisoli sp. nov. isolated from saline soil.</title>
        <authorList>
            <person name="Sun J.-Q."/>
            <person name="Xu L."/>
        </authorList>
    </citation>
    <scope>NUCLEOTIDE SEQUENCE [LARGE SCALE GENOMIC DNA]</scope>
    <source>
        <strain evidence="3 4">JCM 31130</strain>
    </source>
</reference>
<dbReference type="AlphaFoldDB" id="A0A508A4N0"/>
<evidence type="ECO:0000313" key="4">
    <source>
        <dbReference type="Proteomes" id="UP000318212"/>
    </source>
</evidence>
<accession>A0A508A4N0</accession>
<dbReference type="OrthoDB" id="6023819at2"/>
<feature type="domain" description="DUF4136" evidence="2">
    <location>
        <begin position="83"/>
        <end position="241"/>
    </location>
</feature>